<keyword evidence="1" id="KW-0812">Transmembrane</keyword>
<dbReference type="PROSITE" id="PS51257">
    <property type="entry name" value="PROKAR_LIPOPROTEIN"/>
    <property type="match status" value="1"/>
</dbReference>
<accession>A0A256VJA7</accession>
<proteinExistence type="predicted"/>
<gene>
    <name evidence="2" type="ORF">CBG21_05335</name>
</gene>
<dbReference type="AlphaFoldDB" id="A0A256VJA7"/>
<keyword evidence="1" id="KW-1133">Transmembrane helix</keyword>
<dbReference type="EMBL" id="NGQC01000032">
    <property type="protein sequence ID" value="OYT03577.1"/>
    <property type="molecule type" value="Genomic_DNA"/>
</dbReference>
<feature type="transmembrane region" description="Helical" evidence="1">
    <location>
        <begin position="62"/>
        <end position="85"/>
    </location>
</feature>
<protein>
    <submittedName>
        <fullName evidence="2">Uncharacterized protein</fullName>
    </submittedName>
</protein>
<sequence length="105" mass="12421">MKNFIHNKKKAIIRWLFTILLLISFLSCCEIIINYSALLKSIEPQLKQVSKTIDNITITSSFMYWVEAWFVSLSTYLIWSICYIWNTTAKYKSRNQVTSKNKNNN</sequence>
<comment type="caution">
    <text evidence="2">The sequence shown here is derived from an EMBL/GenBank/DDBJ whole genome shotgun (WGS) entry which is preliminary data.</text>
</comment>
<keyword evidence="1" id="KW-0472">Membrane</keyword>
<feature type="transmembrane region" description="Helical" evidence="1">
    <location>
        <begin position="12"/>
        <end position="33"/>
    </location>
</feature>
<dbReference type="Proteomes" id="UP000216122">
    <property type="component" value="Unassembled WGS sequence"/>
</dbReference>
<evidence type="ECO:0000256" key="1">
    <source>
        <dbReference type="SAM" id="Phobius"/>
    </source>
</evidence>
<reference evidence="3" key="1">
    <citation type="submission" date="2017-05" db="EMBL/GenBank/DDBJ databases">
        <authorList>
            <person name="Lin X.B."/>
            <person name="Stothard P."/>
            <person name="Tasseva G."/>
            <person name="Walter J."/>
        </authorList>
    </citation>
    <scope>NUCLEOTIDE SEQUENCE [LARGE SCALE GENOMIC DNA]</scope>
    <source>
        <strain evidence="3">103v</strain>
    </source>
</reference>
<name>A0A256VJA7_LIMRT</name>
<evidence type="ECO:0000313" key="3">
    <source>
        <dbReference type="Proteomes" id="UP000216122"/>
    </source>
</evidence>
<organism evidence="2 3">
    <name type="scientific">Limosilactobacillus reuteri</name>
    <name type="common">Lactobacillus reuteri</name>
    <dbReference type="NCBI Taxonomy" id="1598"/>
    <lineage>
        <taxon>Bacteria</taxon>
        <taxon>Bacillati</taxon>
        <taxon>Bacillota</taxon>
        <taxon>Bacilli</taxon>
        <taxon>Lactobacillales</taxon>
        <taxon>Lactobacillaceae</taxon>
        <taxon>Limosilactobacillus</taxon>
    </lineage>
</organism>
<evidence type="ECO:0000313" key="2">
    <source>
        <dbReference type="EMBL" id="OYT03577.1"/>
    </source>
</evidence>
<reference evidence="2 3" key="2">
    <citation type="submission" date="2017-09" db="EMBL/GenBank/DDBJ databases">
        <title>Tripartite evolution among Lactobacillus johnsonii, Lactobacillus taiwanensis, Lactobacillus reuteri and their rodent host.</title>
        <authorList>
            <person name="Wang T."/>
            <person name="Knowles S."/>
            <person name="Cheng C."/>
        </authorList>
    </citation>
    <scope>NUCLEOTIDE SEQUENCE [LARGE SCALE GENOMIC DNA]</scope>
    <source>
        <strain evidence="2 3">103v</strain>
    </source>
</reference>